<protein>
    <recommendedName>
        <fullName evidence="5">Tetratricopeptide repeat-containing protein</fullName>
    </recommendedName>
</protein>
<keyword evidence="1" id="KW-0802">TPR repeat</keyword>
<keyword evidence="4" id="KW-1185">Reference proteome</keyword>
<dbReference type="Proteomes" id="UP000198773">
    <property type="component" value="Unassembled WGS sequence"/>
</dbReference>
<organism evidence="3 4">
    <name type="scientific">Alkalimonas amylolytica</name>
    <dbReference type="NCBI Taxonomy" id="152573"/>
    <lineage>
        <taxon>Bacteria</taxon>
        <taxon>Pseudomonadati</taxon>
        <taxon>Pseudomonadota</taxon>
        <taxon>Gammaproteobacteria</taxon>
        <taxon>Alkalimonas</taxon>
    </lineage>
</organism>
<proteinExistence type="predicted"/>
<dbReference type="PROSITE" id="PS50005">
    <property type="entry name" value="TPR"/>
    <property type="match status" value="1"/>
</dbReference>
<evidence type="ECO:0000256" key="1">
    <source>
        <dbReference type="PROSITE-ProRule" id="PRU00339"/>
    </source>
</evidence>
<evidence type="ECO:0008006" key="5">
    <source>
        <dbReference type="Google" id="ProtNLM"/>
    </source>
</evidence>
<dbReference type="OrthoDB" id="192575at2"/>
<evidence type="ECO:0000256" key="2">
    <source>
        <dbReference type="SAM" id="SignalP"/>
    </source>
</evidence>
<feature type="repeat" description="TPR" evidence="1">
    <location>
        <begin position="208"/>
        <end position="241"/>
    </location>
</feature>
<evidence type="ECO:0000313" key="3">
    <source>
        <dbReference type="EMBL" id="SEA47573.1"/>
    </source>
</evidence>
<dbReference type="AlphaFoldDB" id="A0A1H4BHD5"/>
<feature type="signal peptide" evidence="2">
    <location>
        <begin position="1"/>
        <end position="18"/>
    </location>
</feature>
<name>A0A1H4BHD5_ALKAM</name>
<gene>
    <name evidence="3" type="ORF">SAMN04488051_103364</name>
</gene>
<accession>A0A1H4BHD5</accession>
<sequence>MRLFIVFLCCALSSVSYAFEPLDGKFSQDPGVVLFESYQYDDAERYFKDHLSGQGDLYELSLLYLAKLSVLRNDGKKAVDFIEKSLAIEPNGVDEMILAGDAYCIRAMQVSMFRALRLGRACGQWYTRAADEHPENIQALRTAIQFHLDAPSIAGGSMNKARAFLDKLTDVSEEDARIINVLFVQENDSDQQAMALANSFASMPYTNPRTAYDLASFFKRQNNVDKALELFSQVIAERSDDVENWHVTDAYFQLGDLLITTGTNLKEGIALIEQYIATSHDEYDDHYFWSRLRLAKAYKEMGNDLEYEELLALIQSKDYSHDSGFKKAFDDHLKH</sequence>
<keyword evidence="2" id="KW-0732">Signal</keyword>
<dbReference type="InterPro" id="IPR011990">
    <property type="entry name" value="TPR-like_helical_dom_sf"/>
</dbReference>
<dbReference type="RefSeq" id="WP_091341695.1">
    <property type="nucleotide sequence ID" value="NZ_FNRM01000003.1"/>
</dbReference>
<evidence type="ECO:0000313" key="4">
    <source>
        <dbReference type="Proteomes" id="UP000198773"/>
    </source>
</evidence>
<dbReference type="Gene3D" id="1.25.40.10">
    <property type="entry name" value="Tetratricopeptide repeat domain"/>
    <property type="match status" value="1"/>
</dbReference>
<feature type="chain" id="PRO_5011713932" description="Tetratricopeptide repeat-containing protein" evidence="2">
    <location>
        <begin position="19"/>
        <end position="335"/>
    </location>
</feature>
<dbReference type="SUPFAM" id="SSF48452">
    <property type="entry name" value="TPR-like"/>
    <property type="match status" value="2"/>
</dbReference>
<dbReference type="InterPro" id="IPR019734">
    <property type="entry name" value="TPR_rpt"/>
</dbReference>
<dbReference type="EMBL" id="FNRM01000003">
    <property type="protein sequence ID" value="SEA47573.1"/>
    <property type="molecule type" value="Genomic_DNA"/>
</dbReference>
<reference evidence="3 4" key="1">
    <citation type="submission" date="2016-10" db="EMBL/GenBank/DDBJ databases">
        <authorList>
            <person name="de Groot N.N."/>
        </authorList>
    </citation>
    <scope>NUCLEOTIDE SEQUENCE [LARGE SCALE GENOMIC DNA]</scope>
    <source>
        <strain evidence="3 4">CGMCC 1.3430</strain>
    </source>
</reference>
<dbReference type="STRING" id="152573.SAMN04488051_103364"/>